<evidence type="ECO:0000313" key="1">
    <source>
        <dbReference type="EMBL" id="MDI9257873.1"/>
    </source>
</evidence>
<evidence type="ECO:0000313" key="2">
    <source>
        <dbReference type="Proteomes" id="UP001230035"/>
    </source>
</evidence>
<keyword evidence="2" id="KW-1185">Reference proteome</keyword>
<gene>
    <name evidence="1" type="ORF">QHT84_10660</name>
</gene>
<dbReference type="Proteomes" id="UP001230035">
    <property type="component" value="Unassembled WGS sequence"/>
</dbReference>
<organism evidence="1 2">
    <name type="scientific">Flavobacterium sedimenticola</name>
    <dbReference type="NCBI Taxonomy" id="3043286"/>
    <lineage>
        <taxon>Bacteria</taxon>
        <taxon>Pseudomonadati</taxon>
        <taxon>Bacteroidota</taxon>
        <taxon>Flavobacteriia</taxon>
        <taxon>Flavobacteriales</taxon>
        <taxon>Flavobacteriaceae</taxon>
        <taxon>Flavobacterium</taxon>
    </lineage>
</organism>
<dbReference type="EMBL" id="JASGBP010000006">
    <property type="protein sequence ID" value="MDI9257873.1"/>
    <property type="molecule type" value="Genomic_DNA"/>
</dbReference>
<comment type="caution">
    <text evidence="1">The sequence shown here is derived from an EMBL/GenBank/DDBJ whole genome shotgun (WGS) entry which is preliminary data.</text>
</comment>
<accession>A0ABT6XS05</accession>
<name>A0ABT6XS05_9FLAO</name>
<dbReference type="PROSITE" id="PS51257">
    <property type="entry name" value="PROKAR_LIPOPROTEIN"/>
    <property type="match status" value="1"/>
</dbReference>
<reference evidence="1 2" key="1">
    <citation type="submission" date="2023-05" db="EMBL/GenBank/DDBJ databases">
        <title>Flavobacterium sedimenti sp. nov., isolated from the sediment.</title>
        <authorList>
            <person name="Wu N."/>
        </authorList>
    </citation>
    <scope>NUCLEOTIDE SEQUENCE [LARGE SCALE GENOMIC DNA]</scope>
    <source>
        <strain evidence="1 2">YZ-48</strain>
    </source>
</reference>
<sequence>MKKTILIFAFTGIVFSSCSGEGGENNLTPSFQTLEGVWHIKESIKPDGTIEPYVNLCATKRDFVDFNYPDIEYFSHYDTCEAFLRSDCTDYYLTPNEYRIIALSSIFRDGRITQLTSKKMKIEYDDAKSFPYQSNHFSSVKAIILTKE</sequence>
<evidence type="ECO:0008006" key="3">
    <source>
        <dbReference type="Google" id="ProtNLM"/>
    </source>
</evidence>
<protein>
    <recommendedName>
        <fullName evidence="3">Lipocalin-like domain-containing protein</fullName>
    </recommendedName>
</protein>
<dbReference type="RefSeq" id="WP_283239546.1">
    <property type="nucleotide sequence ID" value="NZ_JASGBP010000006.1"/>
</dbReference>
<proteinExistence type="predicted"/>